<dbReference type="Gene3D" id="2.30.38.10">
    <property type="entry name" value="Luciferase, Domain 3"/>
    <property type="match status" value="4"/>
</dbReference>
<dbReference type="SUPFAM" id="SSF52777">
    <property type="entry name" value="CoA-dependent acyltransferases"/>
    <property type="match status" value="16"/>
</dbReference>
<feature type="domain" description="Carrier" evidence="6">
    <location>
        <begin position="5436"/>
        <end position="5510"/>
    </location>
</feature>
<dbReference type="Gene3D" id="3.40.50.980">
    <property type="match status" value="8"/>
</dbReference>
<keyword evidence="8" id="KW-1185">Reference proteome</keyword>
<dbReference type="InterPro" id="IPR010060">
    <property type="entry name" value="NRPS_synth"/>
</dbReference>
<dbReference type="InterPro" id="IPR001242">
    <property type="entry name" value="Condensation_dom"/>
</dbReference>
<feature type="domain" description="Carrier" evidence="6">
    <location>
        <begin position="3945"/>
        <end position="4019"/>
    </location>
</feature>
<accession>A0ABP7VCU3</accession>
<organism evidence="7 8">
    <name type="scientific">Actinomadura miaoliensis</name>
    <dbReference type="NCBI Taxonomy" id="430685"/>
    <lineage>
        <taxon>Bacteria</taxon>
        <taxon>Bacillati</taxon>
        <taxon>Actinomycetota</taxon>
        <taxon>Actinomycetes</taxon>
        <taxon>Streptosporangiales</taxon>
        <taxon>Thermomonosporaceae</taxon>
        <taxon>Actinomadura</taxon>
    </lineage>
</organism>
<dbReference type="PROSITE" id="PS50075">
    <property type="entry name" value="CARRIER"/>
    <property type="match status" value="4"/>
</dbReference>
<reference evidence="8" key="1">
    <citation type="journal article" date="2019" name="Int. J. Syst. Evol. Microbiol.">
        <title>The Global Catalogue of Microorganisms (GCM) 10K type strain sequencing project: providing services to taxonomists for standard genome sequencing and annotation.</title>
        <authorList>
            <consortium name="The Broad Institute Genomics Platform"/>
            <consortium name="The Broad Institute Genome Sequencing Center for Infectious Disease"/>
            <person name="Wu L."/>
            <person name="Ma J."/>
        </authorList>
    </citation>
    <scope>NUCLEOTIDE SEQUENCE [LARGE SCALE GENOMIC DNA]</scope>
    <source>
        <strain evidence="8">JCM 16702</strain>
    </source>
</reference>
<comment type="caution">
    <text evidence="7">The sequence shown here is derived from an EMBL/GenBank/DDBJ whole genome shotgun (WGS) entry which is preliminary data.</text>
</comment>
<dbReference type="InterPro" id="IPR010071">
    <property type="entry name" value="AA_adenyl_dom"/>
</dbReference>
<proteinExistence type="predicted"/>
<name>A0ABP7VCU3_9ACTN</name>
<protein>
    <submittedName>
        <fullName evidence="7">Non-ribosomal peptide synthetase</fullName>
    </submittedName>
</protein>
<dbReference type="InterPro" id="IPR009081">
    <property type="entry name" value="PP-bd_ACP"/>
</dbReference>
<dbReference type="NCBIfam" id="NF003417">
    <property type="entry name" value="PRK04813.1"/>
    <property type="match status" value="4"/>
</dbReference>
<evidence type="ECO:0000259" key="6">
    <source>
        <dbReference type="PROSITE" id="PS50075"/>
    </source>
</evidence>
<evidence type="ECO:0000256" key="4">
    <source>
        <dbReference type="ARBA" id="ARBA00022737"/>
    </source>
</evidence>
<dbReference type="CDD" id="cd17646">
    <property type="entry name" value="A_NRPS_AB3403-like"/>
    <property type="match status" value="1"/>
</dbReference>
<dbReference type="Gene3D" id="3.30.559.30">
    <property type="entry name" value="Nonribosomal peptide synthetase, condensation domain"/>
    <property type="match status" value="8"/>
</dbReference>
<dbReference type="PROSITE" id="PS00455">
    <property type="entry name" value="AMP_BINDING"/>
    <property type="match status" value="4"/>
</dbReference>
<dbReference type="Gene3D" id="3.30.559.10">
    <property type="entry name" value="Chloramphenicol acetyltransferase-like domain"/>
    <property type="match status" value="8"/>
</dbReference>
<dbReference type="NCBIfam" id="NF004282">
    <property type="entry name" value="PRK05691.1"/>
    <property type="match status" value="8"/>
</dbReference>
<evidence type="ECO:0000256" key="2">
    <source>
        <dbReference type="ARBA" id="ARBA00022450"/>
    </source>
</evidence>
<dbReference type="Pfam" id="PF00668">
    <property type="entry name" value="Condensation"/>
    <property type="match status" value="8"/>
</dbReference>
<dbReference type="PANTHER" id="PTHR45527:SF1">
    <property type="entry name" value="FATTY ACID SYNTHASE"/>
    <property type="match status" value="1"/>
</dbReference>
<dbReference type="InterPro" id="IPR045851">
    <property type="entry name" value="AMP-bd_C_sf"/>
</dbReference>
<dbReference type="Pfam" id="PF00550">
    <property type="entry name" value="PP-binding"/>
    <property type="match status" value="4"/>
</dbReference>
<dbReference type="NCBIfam" id="TIGR01733">
    <property type="entry name" value="AA-adenyl-dom"/>
    <property type="match status" value="4"/>
</dbReference>
<dbReference type="PANTHER" id="PTHR45527">
    <property type="entry name" value="NONRIBOSOMAL PEPTIDE SYNTHETASE"/>
    <property type="match status" value="1"/>
</dbReference>
<evidence type="ECO:0000256" key="3">
    <source>
        <dbReference type="ARBA" id="ARBA00022553"/>
    </source>
</evidence>
<evidence type="ECO:0000313" key="8">
    <source>
        <dbReference type="Proteomes" id="UP001500683"/>
    </source>
</evidence>
<dbReference type="Pfam" id="PF13193">
    <property type="entry name" value="AMP-binding_C"/>
    <property type="match status" value="4"/>
</dbReference>
<sequence>MTQRRVEDVWPLSPLQEGLLFHALYDERTLDVYTVQQIVELDGPLDADLLRRSWEALLDRHASLRAAFRQPAGSQQLVQVVIRGVELPWREVDLSGWAPGAASAEAARLADDERGRRFDLEVPPLLRLLLVRLGETRHRLVVTVHHIVMDGWSMPILMRELWAVYAAGGDTSGLPYVTPYREYLAWLARHDKDRARAVWRETLAGVEEPTLLVPSVRDAAPVMPEEVIVDVGDRLSGELRDLARGVGVTLNTVVQAGWALLVGKLTGRRDVVFGATVAGRPADLPGVEQMLGLFVNTVPVRVALQPGETVAALLGRVQAEQSVLLDHQYLGLAEIQRLAGSGATFDTLLAYESFPGDPAGPPDLGGLRVAGTDGSDAAHYPLTLAVAPLDVLKLRLSYRPDAFDERSARAVGERLVRLLEQMAADPGLLVGRLEALGADEREVVVSGWNDTGRGVASASLVGLFAEQAARTPDALAVADERVRWSYAELDAASDRVAGELVARGVGRGDLVGVVVDRSVELVAVLVGVLKAGAGYVPVDSGYPAARIEFMLGDARPAVVVCTSATRHVVTGEPLVVDALPLEGAAAAPVTSLDLDADDVAYVIYTSGSTGRPKGVAVSHGAIVNRLLWMQDQYGLDASDRVLQKTPSGFDVSVWEFFWPLITGAGLVMARPGGHQDPAYLVEVIEREQITTVHFVPSMLGAFLPEVSPGRCDSLRRVVCSGEALPAELVAEFHRRLPVELHNLYGPTETAVDVTFRPCPAEEDATVIPIGRPVWNTRMLVLDDFLQPVPVGAAGELYVAGVQLARGYLGRHGLTAERFVACSFGSGERMYRTGDLARWTPDGELEFLGRADHQVKIRGFRIELGEIEAALAAHASVGRVAVVVREDQPGTKRLVAYIVPADGSVDTGALREHAAERLPEYMVPAAFVVLEALPTTPNGKLDRAALPAPDFGGRSGGRGPANATEEVLCGLFAEVLGLDQVGAEDSFFELGGDSIASMLLVSRARRAGLALTVRQVFEHRSPAGLAAIAVPAGQAAAKPREDAATGRLPLVPIMRDVAERAGRVALEGEFYQSMLVSVPAGLDHGRLSRAVRAVLDQHDMLHARLETTDELLVTEPGSVDVDAVLRRVDGIAPDVVAEQSRAAGRRLDPQAGVMTQLVWFDAGPDVDGLLLWAVHHLAVDGVSWRVLLSDLADAGTAVAEGRTPDLAPVPVSYREWARELRARAGSPETLAELPAWIDLLSGPDPALADRPLDPDVDVVAAGVGQVTVTVPAEVTRALLTRVPASFHAGIDDVLLAALTGAVTAWRPETRAGMLVDVEGHGRVPLTDGMDLSRTVGWFTSLHPVRLDAGDLDVTPGGQDAGRLVKRVKEQLRAVPSDGLGYGLLRHLNPETAAELAGLPVPQIGFNYLGRFAAGEPGRHWQPTGAGGLSGGADPRLAATHVLEAAGLVHDLPGGPELELSLSWPVTLLDEPDVRSLAQAWADLLNGLADAPGGHTPSDFPLVSLDQDQIEELEETGLADVWPLSPLQEGLLFHALYDEQAPDVYTVQHLATFTGTLDTALLRRSWDALVARHAGLRAGFRRPTGAEQYVQVVVPEATVPWHEADLSGLGRDEAREKSERLAADERRRRFDVGTPPLIRLLLVKLGADRYRMVVTMHHLVLDGWSLPVLMSELWQVYEAGGDTSTLPPVVPYRGYLNWLSRQDRDAARTAWQQALSGVDGPTLIAPATAEATVLPASLTIRPDDRLVDALRDTARTHGLTLNTLMQGAWAVLVGKLTGRDDVVFGATVSGRPADLPDVDRMLGLFINTVPVRVRLDAAASLVSTLSALQDRQSELIDHQYLGLAEIQRMAGAGATFDTLLVYENYPIEAAGPPMPGELRLLDAEAQDAAHYPLTLAVAPVDPWELRLTYRPDIFDEPTVRTYADRLLRVLEQLATDPERAIARIEVLDQTERFTLLESWNDTGASVPDTLIPGQIRAWTERTPDAVALRCGDAALTYAELEERSNRLARYLRDSGVGRESVVGLCLPRGVDAVVAMVGVWKAGAAYVPLDPEYPADRLEFMLADSGATLRIDSLDDLIADQSPEPIDAALDMSSLAYVIYTSGSTGRPKGVMGHHGGMVNLVESLRPVLGAAPGEKVLQFASFSFDASVLDVAVALSSGATLVIATAQERAESAALTRMLNEQAVSAASIVPSLLSVLDPAQVQTVNRWVLGAERLSAELAARWAGGDRLWNTYGPTETTVMATVGVVDGPGTPPIGRPIGNTQAFVLDEFFQPVPAGVTGELYVAGAGVTRGYVNRPTLTAERFVACPFTTGRMYRTGDLARWTNDGELEFIGRADEQVKIRGFRVEPGEVETVLAGHESVDRAVVTVHDGRLIAYVVPANGGIDVAVLREFAAVHLPEYMIPSAFVELEALPLTVNGKLDRAALPAPDFAGRTSSRAPATPTEELLCGLFAEVLGVERVGAEDSFFELGGDSIMSMLLVARARRAGLVLTARQVFEQRSPAALAVVAAPLDGAAASDAPAATGRIPLVPVMREAAERSGPAALEGEFFQSVLVAVPAGLDADRLARAVRAVMDRHDVLRARLDGTELVVPEGGVHAPAPPLRRVPAEEPVHEQVRAAAARLDPSNGVMTQLVWFDAGPQGDGRLLWLIHHLVVDGVSWRILLPDLAAAYESPDTDLEPVPVSFRQWALDLAAQATAPERVAELPRWTALLDGPEPPLGDRPLDPELDKVTTLRQVTVTVPAEVTGALLTRLPAAFHASVDDVLLAAFSAALAETREDYRATGVVVDVEGHGREGMDLSRTVGWFTKVHPVRLPVPETGPGDVRAGGPAAGELIKRVKERLRAVPSDGLGYGLLRYLNPDTAAELAALPAPQIGFNYLGRLASGSAGAPGDGGRHWQPVDRTGLGGGADPRMAAGHVLEVSGVVHDLPDGPELVLGLMWPERLLTEAAVRELADAWAAMLAGLAAHAADPAAGGHTPSDFPLVPLDQGQVEELERAVPGLAEVWPVTPLQEGLLFHAGYDEELPDVYVSQRVLDIEGPLDTAALRRSWQTLLDRHAGLRVGFLTPAGAREPVQVVAEGVAVPWREADVPGGDADEAERLVAEEAECGFDLASPPLLRLLLMRLGPGRHRLVVTMHHIVIDGWSMPILMEELWAAYEAGGAPAAPPPAASPRDYLGWLARQDRDAARRAWRDALDGLDEPTLVAPAVKGADPVPPRGVTVRAGERLTGALRDTARARGLTVNTLVQAAWAVLVGKLTGRRDVVFGATVSGRPAEVPGVERMLGLLINTVPVRVPLDPARPVGALLADLQRRQAELLAHQHLGLSEIQRHAGQGAVFDALLAFENYPADPAGPAVAGGLRLTRGEIRDAAHYPLTLVVNTGDDLELRLDYRPDAFTGEEARRLIDRLLRILGQFAADPGTRVGALDVLDPAERRLVLADWNATERPVSAATLVDLLERQAARTPHAPAVTHGAATWTYAELAAAANRVARELIARGAGPERIVGVALERSPELIAVLLGVLKAGAAYLPLDPGYPAARLAVMVADADPAVVVCTDATAPALPAGVPLLRWDDPAIAARPDTPPTDADRTAPLLPAHPAYVIYTSGSTGEPKGVVVPHAGAVNYVTWRSSAYGFGPGDRVLQFASVSFDTSVCEIFPALTSGATLCVADRDGDLGQEVRDLAVTSATFTPTVLDTLDPDALRTVTRLITAGEACGPDLLRRFAPGRAFFNEYGPTEATVDVTCWTCPPDVPGTVPLGRPIANVRVYILDECLQPVPPGTVGELYVAGAGITRGYVRRPGVTAGRFVACPFAAPGERMYRTGDLARWTPGGELEFAGRADEQVKIRGFRIEPGEIETVLTGHESVAQAAVVARRDGPGGRLLVGYVVPAGDGAAGVDGAALRAHLAERLPEHMVPAAFVELAELPLSVNGKLDRARLPAPDFAALAGGREARTPRERLLCELFADVLNLDRVGADGGFFALGGDSVMSMLLVSRARRAGVRFTARQVFEHRTPAALAAVAEFGGAEFGGAGQAGDAPAPGEEAAGEGRLPLPPVAHEIAARAGRTALTGEYFQSMLVTAPAGLDPARLCGAVQTVLDHHDLLRARLDGDELVVPGRGAVDAADVVQRVEGTDEETVAAWMRQAGGSLDPRSGHLTRVLWFDAGPDTGGLLLWVIHHLAVDGVSWRILLPDLADAYAGRALQPVPVSYRHWARTLAEQATGPDRLAELPHWTGTLRTPEPPLGDRPLDPDRDLAAQMRRMETTVPPSVTEALLTRVPEAFHAGVDDVLLAALACAVVRHRAEPGAGLLVEVEGHGRSPESMDLSRTVGWFTTTYPVRLDPGDPADLGGAVKRVKEQLRAVPSDGLGYGLLRHLNPRTAAELAALPAPQIGFNYLGRFAAAGDADDRPWQPTGIGLAGGADATLAATHTLEAAGLVHDLPGGPRLTLTLTWPADVLADTAVEELAEAWTGVLADLADHVADPAAGGHTPSDFPLVTLDQDQIEELERAVPALADVWPPAPLQEGLLFHAAYDDQIPDVYTIQQTVELHGPVDAALLRRSWDAVMARHASLRVAFRRPAGADHPVQVVAGDVTVPWTETDLSGTDRPDERAERLAAQDRARRFDLAEPPLIRLLLLRLAADRYRLVITMHHILLDGWSFAVLMRELWTVYGAGGDADVLPPVTPYRSHLEWLARQDKADAREHWRRALAGLDGPTLVAPAAAPGVSVMPRSVVARADAPLTGALREMARTRGLTVNTVVQGAWALLLAGLTGRDDVVFGATVSGRPADLPGVERMLGLFINTVPVRVPFDPAATVADLLTDLQERQAELIAHQHLGLTEIQRLAGPGAAFDTLLIYENYPVDATAPPGGGLRIEVTGDRDVSHYPLTLAVAPFTELELKLDYRPDLFDEPTADALARRLVLVLEQFAADPETPVGRIGLLDDDERRTVLTDWNNTTSPASARSVVDLFEERVEAAPDAVAVVEEGRVWSYADLDVFADRVARGLVGRGVGRGDLVGVVMGRSAELIGVLLGVLKAGAAYVPVDPGWPEARRQAVLAGVSVVVDDPSEAPAEETDGGRVRAGVGADDAAYVMFTSGSTGVPKGVVATHGGVARLAVDSGWGVGAGDRVLLHAPHVFDASTYEIWAPLVSGGTLVVAPPGQVESRELERLIKTHGLSHVHVTAGLLGLLAEESPGSFAGVREVLTGGDVVPVSAVEAVREACPGVVIRHLYGPTEVTLCATTFELPAEAKLPGVLPIGRPRDDARVFVLDRHLQPVPAGMVGELYVAGGGLARGYLEQPGLTAERFVACPFGAGERMYRTGDLVRWTPDGDLVFVGRADEQVKIRGFRVEPGEIETVLAGHESVGRATVVAREDQPGVKRLVAYVVPANGSVDAAALREYVAGRLPEYMVPAAVLELESLPLTVNGKVDRAALPAPDFAGLAGGRAPATPVEEVLCGLFAEVLGLDRVGADDNFFTLGGDSIMSMLLVSRARRAGLVFTARQVFEHRSPAGVAAVAVPVADDEGAANEVEATGRLPLLPVMREAIERSSGEAFYQSMLLSVPAGLDFERLARAVGAVLDRHDVLRSRLDGTELVIPEREESVNPPLLRVPAAEPVNEQLRAAESRLDPAAGVMTQLVWFDAGPDAEGTLLWLVHHLVVDGVSWRILLPDLAGAYDAPDDELEPVPVPFRRWALELQAQATGPERVAELPAWKAVLEGPDPRIGKRPLDPARDVVARMRRFDVSVSSEVTEALLTRVPAAFHAGVDDVLLAGLTAAVADWRRHSGGVLIDVEGHGRSSETLDLSRTVGWFTDVHPVRLDPGTIDLADVRAGGPDAGRLLKRIKEQLRAIPTDGLGYGLLRHLNPDTAAELAALPTPQIAFNYLGRFTATADARQPRPWQPLGGLDGGVDPGMAATHTLEISGVVQDLADGPVLALTLSWPEELLDAEAVEELAGTWAAMLSGLVAHTDGGDAGGHTPSDFPLTDISQHELDEFEMTAKKMARKGPK</sequence>
<dbReference type="InterPro" id="IPR020845">
    <property type="entry name" value="AMP-binding_CS"/>
</dbReference>
<dbReference type="InterPro" id="IPR000873">
    <property type="entry name" value="AMP-dep_synth/lig_dom"/>
</dbReference>
<feature type="domain" description="Carrier" evidence="6">
    <location>
        <begin position="2437"/>
        <end position="2511"/>
    </location>
</feature>
<keyword evidence="4" id="KW-0677">Repeat</keyword>
<dbReference type="InterPro" id="IPR006162">
    <property type="entry name" value="Ppantetheine_attach_site"/>
</dbReference>
<dbReference type="EMBL" id="BAAAZG010000006">
    <property type="protein sequence ID" value="GAA4063678.1"/>
    <property type="molecule type" value="Genomic_DNA"/>
</dbReference>
<dbReference type="InterPro" id="IPR020806">
    <property type="entry name" value="PKS_PP-bd"/>
</dbReference>
<dbReference type="NCBIfam" id="TIGR01720">
    <property type="entry name" value="NRPS-para261"/>
    <property type="match status" value="4"/>
</dbReference>
<feature type="domain" description="Carrier" evidence="6">
    <location>
        <begin position="958"/>
        <end position="1032"/>
    </location>
</feature>
<keyword evidence="3" id="KW-0597">Phosphoprotein</keyword>
<dbReference type="PROSITE" id="PS00012">
    <property type="entry name" value="PHOSPHOPANTETHEINE"/>
    <property type="match status" value="4"/>
</dbReference>
<dbReference type="Pfam" id="PF00501">
    <property type="entry name" value="AMP-binding"/>
    <property type="match status" value="4"/>
</dbReference>
<keyword evidence="5" id="KW-0045">Antibiotic biosynthesis</keyword>
<dbReference type="Proteomes" id="UP001500683">
    <property type="component" value="Unassembled WGS sequence"/>
</dbReference>
<keyword evidence="2" id="KW-0596">Phosphopantetheine</keyword>
<dbReference type="CDD" id="cd19543">
    <property type="entry name" value="DCL_NRPS"/>
    <property type="match status" value="4"/>
</dbReference>
<evidence type="ECO:0000313" key="7">
    <source>
        <dbReference type="EMBL" id="GAA4063678.1"/>
    </source>
</evidence>
<dbReference type="SUPFAM" id="SSF56801">
    <property type="entry name" value="Acetyl-CoA synthetase-like"/>
    <property type="match status" value="4"/>
</dbReference>
<dbReference type="InterPro" id="IPR023213">
    <property type="entry name" value="CAT-like_dom_sf"/>
</dbReference>
<dbReference type="Gene3D" id="1.10.1200.10">
    <property type="entry name" value="ACP-like"/>
    <property type="match status" value="4"/>
</dbReference>
<dbReference type="SMART" id="SM00823">
    <property type="entry name" value="PKS_PP"/>
    <property type="match status" value="4"/>
</dbReference>
<dbReference type="CDD" id="cd05930">
    <property type="entry name" value="A_NRPS"/>
    <property type="match status" value="2"/>
</dbReference>
<dbReference type="Gene3D" id="3.30.300.30">
    <property type="match status" value="4"/>
</dbReference>
<dbReference type="SUPFAM" id="SSF47336">
    <property type="entry name" value="ACP-like"/>
    <property type="match status" value="4"/>
</dbReference>
<dbReference type="InterPro" id="IPR025110">
    <property type="entry name" value="AMP-bd_C"/>
</dbReference>
<evidence type="ECO:0000256" key="5">
    <source>
        <dbReference type="ARBA" id="ARBA00023194"/>
    </source>
</evidence>
<evidence type="ECO:0000256" key="1">
    <source>
        <dbReference type="ARBA" id="ARBA00001957"/>
    </source>
</evidence>
<dbReference type="RefSeq" id="WP_344943174.1">
    <property type="nucleotide sequence ID" value="NZ_BAAAZG010000006.1"/>
</dbReference>
<dbReference type="InterPro" id="IPR036736">
    <property type="entry name" value="ACP-like_sf"/>
</dbReference>
<gene>
    <name evidence="7" type="ORF">GCM10022214_16530</name>
</gene>
<comment type="cofactor">
    <cofactor evidence="1">
        <name>pantetheine 4'-phosphate</name>
        <dbReference type="ChEBI" id="CHEBI:47942"/>
    </cofactor>
</comment>
<dbReference type="CDD" id="cd12117">
    <property type="entry name" value="A_NRPS_Srf_like"/>
    <property type="match status" value="1"/>
</dbReference>